<evidence type="ECO:0000313" key="5">
    <source>
        <dbReference type="Proteomes" id="UP000231990"/>
    </source>
</evidence>
<accession>A0A2M9ZP67</accession>
<dbReference type="AlphaFoldDB" id="A0A2M9ZP67"/>
<dbReference type="GO" id="GO:0036088">
    <property type="term" value="P:D-serine catabolic process"/>
    <property type="evidence" value="ECO:0007669"/>
    <property type="project" value="TreeGrafter"/>
</dbReference>
<dbReference type="OrthoDB" id="339576at2"/>
<dbReference type="PANTHER" id="PTHR28004">
    <property type="entry name" value="ZGC:162816-RELATED"/>
    <property type="match status" value="1"/>
</dbReference>
<dbReference type="SUPFAM" id="SSF51419">
    <property type="entry name" value="PLP-binding barrel"/>
    <property type="match status" value="1"/>
</dbReference>
<protein>
    <submittedName>
        <fullName evidence="3">Alanine racemase</fullName>
    </submittedName>
</protein>
<dbReference type="Proteomes" id="UP000231962">
    <property type="component" value="Unassembled WGS sequence"/>
</dbReference>
<keyword evidence="4" id="KW-1185">Reference proteome</keyword>
<dbReference type="EMBL" id="NPDY01000002">
    <property type="protein sequence ID" value="PJZ70669.1"/>
    <property type="molecule type" value="Genomic_DNA"/>
</dbReference>
<dbReference type="Pfam" id="PF01168">
    <property type="entry name" value="Ala_racemase_N"/>
    <property type="match status" value="1"/>
</dbReference>
<name>A0A2M9ZP67_9LEPT</name>
<evidence type="ECO:0000313" key="2">
    <source>
        <dbReference type="EMBL" id="PJZ70669.1"/>
    </source>
</evidence>
<dbReference type="Gene3D" id="3.20.20.10">
    <property type="entry name" value="Alanine racemase"/>
    <property type="match status" value="1"/>
</dbReference>
<reference evidence="4 5" key="1">
    <citation type="submission" date="2017-07" db="EMBL/GenBank/DDBJ databases">
        <title>Leptospira spp. isolated from tropical soils.</title>
        <authorList>
            <person name="Thibeaux R."/>
            <person name="Iraola G."/>
            <person name="Ferres I."/>
            <person name="Bierque E."/>
            <person name="Girault D."/>
            <person name="Soupe-Gilbert M.-E."/>
            <person name="Picardeau M."/>
            <person name="Goarant C."/>
        </authorList>
    </citation>
    <scope>NUCLEOTIDE SEQUENCE [LARGE SCALE GENOMIC DNA]</scope>
    <source>
        <strain evidence="3 5">FH1-B-B1</strain>
        <strain evidence="2 4">FH1-B-C1</strain>
    </source>
</reference>
<dbReference type="EMBL" id="NPDZ01000003">
    <property type="protein sequence ID" value="PJZ73880.1"/>
    <property type="molecule type" value="Genomic_DNA"/>
</dbReference>
<sequence>MIGIYRPASKIKWILILLVSLLILFLFLKPGDKGAPYEEYYRNLNNELKTNGKGKPIVLLDLDRLDENLVLLRQKLSPPLKYRVVVKSLPSLDLLRYITKSTGSTRLMVFHSGDIVMLLNDSEFRNFDILLGKPMPVSAISDIYSKTLKDSFQKVRWLVDTQERLEEYLAFAQKEKLLLKINLEIDIGLHRGGFPNPASVTGTLQKIQANPETLSFSGFMGYEPHIASVPVIFGDKIIAQEEELKKSIFLYSEFIKLGKEEFPKLFTGDVVFNGGGSKTYRFYQSQGGPVDDISVGSALVKPTDFDVPSLEEHKPAVLIATPILKRLEGTTIPFLESISFLFPLWDPNQELTYFTYGGAFSAKKESPRGLQDNSLYGTSTNQGILNGSRKTDLFPNDYVFYRPTQSEKVMAELGEIHLLRRGKLVGTWKTFVN</sequence>
<evidence type="ECO:0000313" key="4">
    <source>
        <dbReference type="Proteomes" id="UP000231962"/>
    </source>
</evidence>
<proteinExistence type="predicted"/>
<dbReference type="InterPro" id="IPR001608">
    <property type="entry name" value="Ala_racemase_N"/>
</dbReference>
<dbReference type="Proteomes" id="UP000231990">
    <property type="component" value="Unassembled WGS sequence"/>
</dbReference>
<organism evidence="3 5">
    <name type="scientific">Leptospira perolatii</name>
    <dbReference type="NCBI Taxonomy" id="2023191"/>
    <lineage>
        <taxon>Bacteria</taxon>
        <taxon>Pseudomonadati</taxon>
        <taxon>Spirochaetota</taxon>
        <taxon>Spirochaetia</taxon>
        <taxon>Leptospirales</taxon>
        <taxon>Leptospiraceae</taxon>
        <taxon>Leptospira</taxon>
    </lineage>
</organism>
<evidence type="ECO:0000259" key="1">
    <source>
        <dbReference type="Pfam" id="PF01168"/>
    </source>
</evidence>
<dbReference type="GO" id="GO:0008721">
    <property type="term" value="F:D-serine ammonia-lyase activity"/>
    <property type="evidence" value="ECO:0007669"/>
    <property type="project" value="TreeGrafter"/>
</dbReference>
<gene>
    <name evidence="2" type="ORF">CH360_03835</name>
    <name evidence="3" type="ORF">CH373_06975</name>
</gene>
<dbReference type="PANTHER" id="PTHR28004:SF2">
    <property type="entry name" value="D-SERINE DEHYDRATASE"/>
    <property type="match status" value="1"/>
</dbReference>
<evidence type="ECO:0000313" key="3">
    <source>
        <dbReference type="EMBL" id="PJZ73880.1"/>
    </source>
</evidence>
<comment type="caution">
    <text evidence="3">The sequence shown here is derived from an EMBL/GenBank/DDBJ whole genome shotgun (WGS) entry which is preliminary data.</text>
</comment>
<feature type="domain" description="Alanine racemase N-terminal" evidence="1">
    <location>
        <begin position="61"/>
        <end position="226"/>
    </location>
</feature>
<dbReference type="InterPro" id="IPR051466">
    <property type="entry name" value="D-amino_acid_metab_enzyme"/>
</dbReference>
<dbReference type="InterPro" id="IPR029066">
    <property type="entry name" value="PLP-binding_barrel"/>
</dbReference>